<sequence length="173" mass="19398">MQGVAVLDDEILVERQQVARLDPTLHAYGIASCWEGNSFIKAFGGGSGEYSVKTDNWVAMSSKDKPSSLTNNGWSLWWTKLCNISLLRKIKIHLQRKTHEVIQTTVQLARKGILVATPWSSLVKVTFAILRHQDLFMCAIKFGLCYGSIAIDVQCAFGIFSRSNSKYMEECSF</sequence>
<dbReference type="AlphaFoldDB" id="A0A2I0AWT4"/>
<protein>
    <submittedName>
        <fullName evidence="1">Uncharacterized protein</fullName>
    </submittedName>
</protein>
<keyword evidence="2" id="KW-1185">Reference proteome</keyword>
<dbReference type="Proteomes" id="UP000236161">
    <property type="component" value="Unassembled WGS sequence"/>
</dbReference>
<accession>A0A2I0AWT4</accession>
<proteinExistence type="predicted"/>
<evidence type="ECO:0000313" key="1">
    <source>
        <dbReference type="EMBL" id="PKA60002.1"/>
    </source>
</evidence>
<gene>
    <name evidence="1" type="ORF">AXF42_Ash009686</name>
</gene>
<evidence type="ECO:0000313" key="2">
    <source>
        <dbReference type="Proteomes" id="UP000236161"/>
    </source>
</evidence>
<organism evidence="1 2">
    <name type="scientific">Apostasia shenzhenica</name>
    <dbReference type="NCBI Taxonomy" id="1088818"/>
    <lineage>
        <taxon>Eukaryota</taxon>
        <taxon>Viridiplantae</taxon>
        <taxon>Streptophyta</taxon>
        <taxon>Embryophyta</taxon>
        <taxon>Tracheophyta</taxon>
        <taxon>Spermatophyta</taxon>
        <taxon>Magnoliopsida</taxon>
        <taxon>Liliopsida</taxon>
        <taxon>Asparagales</taxon>
        <taxon>Orchidaceae</taxon>
        <taxon>Apostasioideae</taxon>
        <taxon>Apostasia</taxon>
    </lineage>
</organism>
<name>A0A2I0AWT4_9ASPA</name>
<reference evidence="1 2" key="1">
    <citation type="journal article" date="2017" name="Nature">
        <title>The Apostasia genome and the evolution of orchids.</title>
        <authorList>
            <person name="Zhang G.Q."/>
            <person name="Liu K.W."/>
            <person name="Li Z."/>
            <person name="Lohaus R."/>
            <person name="Hsiao Y.Y."/>
            <person name="Niu S.C."/>
            <person name="Wang J.Y."/>
            <person name="Lin Y.C."/>
            <person name="Xu Q."/>
            <person name="Chen L.J."/>
            <person name="Yoshida K."/>
            <person name="Fujiwara S."/>
            <person name="Wang Z.W."/>
            <person name="Zhang Y.Q."/>
            <person name="Mitsuda N."/>
            <person name="Wang M."/>
            <person name="Liu G.H."/>
            <person name="Pecoraro L."/>
            <person name="Huang H.X."/>
            <person name="Xiao X.J."/>
            <person name="Lin M."/>
            <person name="Wu X.Y."/>
            <person name="Wu W.L."/>
            <person name="Chen Y.Y."/>
            <person name="Chang S.B."/>
            <person name="Sakamoto S."/>
            <person name="Ohme-Takagi M."/>
            <person name="Yagi M."/>
            <person name="Zeng S.J."/>
            <person name="Shen C.Y."/>
            <person name="Yeh C.M."/>
            <person name="Luo Y.B."/>
            <person name="Tsai W.C."/>
            <person name="Van de Peer Y."/>
            <person name="Liu Z.J."/>
        </authorList>
    </citation>
    <scope>NUCLEOTIDE SEQUENCE [LARGE SCALE GENOMIC DNA]</scope>
    <source>
        <strain evidence="2">cv. Shenzhen</strain>
        <tissue evidence="1">Stem</tissue>
    </source>
</reference>
<dbReference type="EMBL" id="KZ451942">
    <property type="protein sequence ID" value="PKA60002.1"/>
    <property type="molecule type" value="Genomic_DNA"/>
</dbReference>